<reference evidence="6 7" key="1">
    <citation type="journal article" date="2018" name="Sci. Rep.">
        <title>Raphidocelis subcapitata (=Pseudokirchneriella subcapitata) provides an insight into genome evolution and environmental adaptations in the Sphaeropleales.</title>
        <authorList>
            <person name="Suzuki S."/>
            <person name="Yamaguchi H."/>
            <person name="Nakajima N."/>
            <person name="Kawachi M."/>
        </authorList>
    </citation>
    <scope>NUCLEOTIDE SEQUENCE [LARGE SCALE GENOMIC DNA]</scope>
    <source>
        <strain evidence="6 7">NIES-35</strain>
    </source>
</reference>
<dbReference type="Gene3D" id="1.10.3460.10">
    <property type="entry name" value="Chlorophyll a/b binding protein domain"/>
    <property type="match status" value="2"/>
</dbReference>
<feature type="transmembrane region" description="Helical" evidence="5">
    <location>
        <begin position="111"/>
        <end position="132"/>
    </location>
</feature>
<evidence type="ECO:0000256" key="5">
    <source>
        <dbReference type="SAM" id="Phobius"/>
    </source>
</evidence>
<evidence type="ECO:0000313" key="6">
    <source>
        <dbReference type="EMBL" id="GBF99882.1"/>
    </source>
</evidence>
<dbReference type="PANTHER" id="PTHR14154">
    <property type="entry name" value="UPF0041 BRAIN PROTEIN 44-RELATED"/>
    <property type="match status" value="1"/>
</dbReference>
<organism evidence="6 7">
    <name type="scientific">Raphidocelis subcapitata</name>
    <dbReference type="NCBI Taxonomy" id="307507"/>
    <lineage>
        <taxon>Eukaryota</taxon>
        <taxon>Viridiplantae</taxon>
        <taxon>Chlorophyta</taxon>
        <taxon>core chlorophytes</taxon>
        <taxon>Chlorophyceae</taxon>
        <taxon>CS clade</taxon>
        <taxon>Sphaeropleales</taxon>
        <taxon>Selenastraceae</taxon>
        <taxon>Raphidocelis</taxon>
    </lineage>
</organism>
<evidence type="ECO:0000256" key="3">
    <source>
        <dbReference type="ARBA" id="ARBA00022989"/>
    </source>
</evidence>
<evidence type="ECO:0000256" key="4">
    <source>
        <dbReference type="ARBA" id="ARBA00023136"/>
    </source>
</evidence>
<comment type="subcellular location">
    <subcellularLocation>
        <location evidence="1">Membrane</location>
        <topology evidence="1">Multi-pass membrane protein</topology>
    </subcellularLocation>
</comment>
<gene>
    <name evidence="6" type="ORF">Rsub_12678</name>
</gene>
<proteinExistence type="predicted"/>
<keyword evidence="2 5" id="KW-0812">Transmembrane</keyword>
<dbReference type="AlphaFoldDB" id="A0A2V0PLE7"/>
<dbReference type="Proteomes" id="UP000247498">
    <property type="component" value="Unassembled WGS sequence"/>
</dbReference>
<evidence type="ECO:0000313" key="7">
    <source>
        <dbReference type="Proteomes" id="UP000247498"/>
    </source>
</evidence>
<accession>A0A2V0PLE7</accession>
<keyword evidence="3 5" id="KW-1133">Transmembrane helix</keyword>
<dbReference type="EMBL" id="BDRX01000178">
    <property type="protein sequence ID" value="GBF99882.1"/>
    <property type="molecule type" value="Genomic_DNA"/>
</dbReference>
<dbReference type="InParanoid" id="A0A2V0PLE7"/>
<sequence>MAALLSSTRFNMKNAQQQPARRAAGSRRVAAPARRPVVVRAALNTETKSPVAQFADSIGLPTEEGVFGFRPFAEVWCGRLAMMGFVTSIVEEAVTGRGTLRQIGLEPSPGLFTGLSIVLGVALVAGTASTAAKLAQRKMTAKDVARYKNFLGLNNANDFVVAAREMKSKGDFTKPGDSASAIAAAKAAGTPVDAFLSTNEAAEAADAAAAMKAAAAPGSAAGEAAEAAAAAAGLKAGAAAAGPSVSLAAREDLLEEKLFSGSYESKYAREVEVTNGRAAMVGFLAAVMVEAATGHGIILQLIDFFKFTGFLGPASGF</sequence>
<keyword evidence="4 5" id="KW-0472">Membrane</keyword>
<dbReference type="SUPFAM" id="SSF103511">
    <property type="entry name" value="Chlorophyll a-b binding protein"/>
    <property type="match status" value="2"/>
</dbReference>
<comment type="caution">
    <text evidence="6">The sequence shown here is derived from an EMBL/GenBank/DDBJ whole genome shotgun (WGS) entry which is preliminary data.</text>
</comment>
<keyword evidence="7" id="KW-1185">Reference proteome</keyword>
<name>A0A2V0PLE7_9CHLO</name>
<evidence type="ECO:0000256" key="1">
    <source>
        <dbReference type="ARBA" id="ARBA00004141"/>
    </source>
</evidence>
<protein>
    <submittedName>
        <fullName evidence="6">Uncharacterized protein</fullName>
    </submittedName>
</protein>
<dbReference type="STRING" id="307507.A0A2V0PLE7"/>
<evidence type="ECO:0000256" key="2">
    <source>
        <dbReference type="ARBA" id="ARBA00022692"/>
    </source>
</evidence>
<dbReference type="GO" id="GO:0009507">
    <property type="term" value="C:chloroplast"/>
    <property type="evidence" value="ECO:0007669"/>
    <property type="project" value="UniProtKB-SubCell"/>
</dbReference>
<dbReference type="GO" id="GO:0016020">
    <property type="term" value="C:membrane"/>
    <property type="evidence" value="ECO:0007669"/>
    <property type="project" value="UniProtKB-SubCell"/>
</dbReference>
<dbReference type="OrthoDB" id="543868at2759"/>